<dbReference type="EMBL" id="FQ032825">
    <property type="protein sequence ID" value="CBL87490.1"/>
    <property type="molecule type" value="Genomic_DNA"/>
</dbReference>
<evidence type="ECO:0000256" key="1">
    <source>
        <dbReference type="SAM" id="Phobius"/>
    </source>
</evidence>
<dbReference type="InterPro" id="IPR007403">
    <property type="entry name" value="DUF456"/>
</dbReference>
<feature type="transmembrane region" description="Helical" evidence="1">
    <location>
        <begin position="126"/>
        <end position="147"/>
    </location>
</feature>
<feature type="transmembrane region" description="Helical" evidence="1">
    <location>
        <begin position="85"/>
        <end position="106"/>
    </location>
</feature>
<dbReference type="PANTHER" id="PTHR39165">
    <property type="entry name" value="IG HYPOTHETICAL 17883"/>
    <property type="match status" value="1"/>
</dbReference>
<name>F4MMX7_9BACT</name>
<feature type="transmembrane region" description="Helical" evidence="1">
    <location>
        <begin position="36"/>
        <end position="64"/>
    </location>
</feature>
<dbReference type="PANTHER" id="PTHR39165:SF1">
    <property type="entry name" value="DUF456 DOMAIN-CONTAINING PROTEIN"/>
    <property type="match status" value="1"/>
</dbReference>
<keyword evidence="1" id="KW-1133">Transmembrane helix</keyword>
<evidence type="ECO:0000313" key="2">
    <source>
        <dbReference type="EMBL" id="CBL87490.1"/>
    </source>
</evidence>
<proteinExistence type="predicted"/>
<dbReference type="Pfam" id="PF04306">
    <property type="entry name" value="DUF456"/>
    <property type="match status" value="1"/>
</dbReference>
<keyword evidence="1" id="KW-0812">Transmembrane</keyword>
<organism evidence="2">
    <name type="scientific">uncultured Flavobacteriia bacterium</name>
    <dbReference type="NCBI Taxonomy" id="212695"/>
    <lineage>
        <taxon>Bacteria</taxon>
        <taxon>Pseudomonadati</taxon>
        <taxon>Bacteroidota</taxon>
        <taxon>Flavobacteriia</taxon>
        <taxon>environmental samples</taxon>
    </lineage>
</organism>
<protein>
    <submittedName>
        <fullName evidence="2">Membrane protein DUF456</fullName>
    </submittedName>
</protein>
<reference evidence="2" key="2">
    <citation type="journal article" date="2012" name="Environ. Microbiol.">
        <title>Genomic content of uncultured Bacteroidetes from contrasting oceanic provinces in the North Atlantic Ocean.</title>
        <authorList>
            <person name="Gomez-Pereira P.R."/>
            <person name="Schuler M."/>
            <person name="Fuchs B.M."/>
            <person name="Bennke C."/>
            <person name="Teeling H."/>
            <person name="Waldmann J."/>
            <person name="Richter M."/>
            <person name="Barbe V."/>
            <person name="Bataille E."/>
            <person name="Glockner F.O."/>
            <person name="Amann R."/>
        </authorList>
    </citation>
    <scope>NUCLEOTIDE SEQUENCE</scope>
</reference>
<keyword evidence="1" id="KW-0472">Membrane</keyword>
<dbReference type="AlphaFoldDB" id="F4MMX7"/>
<sequence length="153" mass="16868">METLIVIISVILFVLSIVGCFNPIFPGPPIAYLSIIILHFFTSYSFGINILILLAFFLIFITAFDYWMQIKGVKYFGGGKYAERGVLIGIIFGLFFSPIGIIIGPLLGSFIGAKLEKNDFVSSLKISIGALIGFFGGIIAKLIYVFLQFTSQF</sequence>
<accession>F4MMX7</accession>
<gene>
    <name evidence="2" type="ORF">S18_870_0013</name>
</gene>
<reference evidence="2" key="1">
    <citation type="submission" date="2010-05" db="EMBL/GenBank/DDBJ databases">
        <authorList>
            <person name="Genoscope - CEA"/>
        </authorList>
    </citation>
    <scope>NUCLEOTIDE SEQUENCE</scope>
</reference>